<dbReference type="EMBL" id="GBRH01221552">
    <property type="protein sequence ID" value="JAD76343.1"/>
    <property type="molecule type" value="Transcribed_RNA"/>
</dbReference>
<reference evidence="2" key="2">
    <citation type="journal article" date="2015" name="Data Brief">
        <title>Shoot transcriptome of the giant reed, Arundo donax.</title>
        <authorList>
            <person name="Barrero R.A."/>
            <person name="Guerrero F.D."/>
            <person name="Moolhuijzen P."/>
            <person name="Goolsby J.A."/>
            <person name="Tidwell J."/>
            <person name="Bellgard S.E."/>
            <person name="Bellgard M.I."/>
        </authorList>
    </citation>
    <scope>NUCLEOTIDE SEQUENCE</scope>
    <source>
        <tissue evidence="2">Shoot tissue taken approximately 20 cm above the soil surface</tissue>
    </source>
</reference>
<name>A0A0A9CPH3_ARUDO</name>
<evidence type="ECO:0000256" key="1">
    <source>
        <dbReference type="SAM" id="MobiDB-lite"/>
    </source>
</evidence>
<feature type="region of interest" description="Disordered" evidence="1">
    <location>
        <begin position="1"/>
        <end position="35"/>
    </location>
</feature>
<feature type="region of interest" description="Disordered" evidence="1">
    <location>
        <begin position="53"/>
        <end position="107"/>
    </location>
</feature>
<accession>A0A0A9CPH3</accession>
<sequence length="144" mass="15885">MRPRPRLRPSAIGTAPHQVSSSTATAPRPPTASLRCGPIRRRLRLPRGRVVLWRPFPGNPSHRSPTAFDTLRRRPPSLPASTPPCATARGEHGHGFTPTRQPHLQHPGPQVSITGDVEPTAGNPHHLVSRIRRCWRIDGCKVKT</sequence>
<protein>
    <submittedName>
        <fullName evidence="2">Uncharacterized protein</fullName>
    </submittedName>
</protein>
<organism evidence="2">
    <name type="scientific">Arundo donax</name>
    <name type="common">Giant reed</name>
    <name type="synonym">Donax arundinaceus</name>
    <dbReference type="NCBI Taxonomy" id="35708"/>
    <lineage>
        <taxon>Eukaryota</taxon>
        <taxon>Viridiplantae</taxon>
        <taxon>Streptophyta</taxon>
        <taxon>Embryophyta</taxon>
        <taxon>Tracheophyta</taxon>
        <taxon>Spermatophyta</taxon>
        <taxon>Magnoliopsida</taxon>
        <taxon>Liliopsida</taxon>
        <taxon>Poales</taxon>
        <taxon>Poaceae</taxon>
        <taxon>PACMAD clade</taxon>
        <taxon>Arundinoideae</taxon>
        <taxon>Arundineae</taxon>
        <taxon>Arundo</taxon>
    </lineage>
</organism>
<dbReference type="AlphaFoldDB" id="A0A0A9CPH3"/>
<evidence type="ECO:0000313" key="2">
    <source>
        <dbReference type="EMBL" id="JAD76343.1"/>
    </source>
</evidence>
<reference evidence="2" key="1">
    <citation type="submission" date="2014-09" db="EMBL/GenBank/DDBJ databases">
        <authorList>
            <person name="Magalhaes I.L.F."/>
            <person name="Oliveira U."/>
            <person name="Santos F.R."/>
            <person name="Vidigal T.H.D.A."/>
            <person name="Brescovit A.D."/>
            <person name="Santos A.J."/>
        </authorList>
    </citation>
    <scope>NUCLEOTIDE SEQUENCE</scope>
    <source>
        <tissue evidence="2">Shoot tissue taken approximately 20 cm above the soil surface</tissue>
    </source>
</reference>
<proteinExistence type="predicted"/>